<evidence type="ECO:0000313" key="4">
    <source>
        <dbReference type="Proteomes" id="UP000016608"/>
    </source>
</evidence>
<feature type="coiled-coil region" evidence="1">
    <location>
        <begin position="408"/>
        <end position="484"/>
    </location>
</feature>
<keyword evidence="4" id="KW-1185">Reference proteome</keyword>
<dbReference type="SUPFAM" id="SSF82866">
    <property type="entry name" value="Multidrug efflux transporter AcrB transmembrane domain"/>
    <property type="match status" value="2"/>
</dbReference>
<dbReference type="SUPFAM" id="SSF82693">
    <property type="entry name" value="Multidrug efflux transporter AcrB pore domain, PN1, PN2, PC1 and PC2 subdomains"/>
    <property type="match status" value="2"/>
</dbReference>
<feature type="transmembrane region" description="Helical" evidence="2">
    <location>
        <begin position="1211"/>
        <end position="1236"/>
    </location>
</feature>
<dbReference type="GO" id="GO:0005886">
    <property type="term" value="C:plasma membrane"/>
    <property type="evidence" value="ECO:0007669"/>
    <property type="project" value="TreeGrafter"/>
</dbReference>
<feature type="transmembrane region" description="Helical" evidence="2">
    <location>
        <begin position="656"/>
        <end position="676"/>
    </location>
</feature>
<keyword evidence="1" id="KW-0175">Coiled coil</keyword>
<feature type="transmembrane region" description="Helical" evidence="2">
    <location>
        <begin position="1159"/>
        <end position="1178"/>
    </location>
</feature>
<feature type="coiled-coil region" evidence="1">
    <location>
        <begin position="242"/>
        <end position="276"/>
    </location>
</feature>
<accession>U2NZS7</accession>
<evidence type="ECO:0000313" key="3">
    <source>
        <dbReference type="EMBL" id="ERK43660.1"/>
    </source>
</evidence>
<proteinExistence type="predicted"/>
<feature type="transmembrane region" description="Helical" evidence="2">
    <location>
        <begin position="682"/>
        <end position="707"/>
    </location>
</feature>
<dbReference type="Pfam" id="PF00873">
    <property type="entry name" value="ACR_tran"/>
    <property type="match status" value="2"/>
</dbReference>
<dbReference type="Proteomes" id="UP000016608">
    <property type="component" value="Unassembled WGS sequence"/>
</dbReference>
<feature type="transmembrane region" description="Helical" evidence="2">
    <location>
        <begin position="1288"/>
        <end position="1311"/>
    </location>
</feature>
<feature type="transmembrane region" description="Helical" evidence="2">
    <location>
        <begin position="630"/>
        <end position="649"/>
    </location>
</feature>
<keyword evidence="2" id="KW-1133">Transmembrane helix</keyword>
<dbReference type="InterPro" id="IPR027463">
    <property type="entry name" value="AcrB_DN_DC_subdom"/>
</dbReference>
<organism evidence="3 4">
    <name type="scientific">Eubacterium ramulus ATCC 29099</name>
    <dbReference type="NCBI Taxonomy" id="1256908"/>
    <lineage>
        <taxon>Bacteria</taxon>
        <taxon>Bacillati</taxon>
        <taxon>Bacillota</taxon>
        <taxon>Clostridia</taxon>
        <taxon>Eubacteriales</taxon>
        <taxon>Eubacteriaceae</taxon>
        <taxon>Eubacterium</taxon>
    </lineage>
</organism>
<dbReference type="Gene3D" id="1.20.1640.10">
    <property type="entry name" value="Multidrug efflux transporter AcrB transmembrane domain"/>
    <property type="match status" value="3"/>
</dbReference>
<dbReference type="SUPFAM" id="SSF82714">
    <property type="entry name" value="Multidrug efflux transporter AcrB TolC docking domain, DN and DC subdomains"/>
    <property type="match status" value="1"/>
</dbReference>
<dbReference type="HOGENOM" id="CLU_002755_1_2_9"/>
<dbReference type="eggNOG" id="COG0841">
    <property type="taxonomic scope" value="Bacteria"/>
</dbReference>
<sequence length="1333" mass="143746">MDNCFCENLSSKQVISDDFFAERFCMKNGKIELERRKEMSKFSVKKPYTVFVAVVICLILGVVSFTRMSTDLLPEFSLPYVVVVTTYPGASPDKVESTVTEPLESGLGTVNGVENVTSTSNENYCTVMLEFAEETNMDSAMVKLSNALDLITLPDGAGKPMIMEVSMDMMPVIYASVDYEGKDIYELSDFVENTVVPTMERQNGVASVNTTGAIEKTVEIRLNQEKIDAVNDRLAGYVDEQLADAKAQIDDAKSQLNSAKSQLESSQKALQDQQSSTASELAQTSKAVDAAVATQSAYNAQLAGLQASKLALETEKKAYIDAGIEAQYEQINESFASVRNMASGYGMDASAYPADISDALKSPKKLEALTAFMKQIGQSDAAASLTTDNLKQLDQIVNTRLPQIDTELANLAVEIQAAQAIADQVNEQVKAATDNYEALESGKISAAVGFSTGAAQIADGQAALSNSEEQLADAQSSYEQGRDTALKNANLDTLLSLDTLSQLLAAQNFAMPAGYIYQGEDQYLLKVGDEYASDGELESSVLCNIDGIGDIRVSDVADVTWIDNSGDAYAKVNGRDGIVLSISKSSTAGTADVSDTCGAAIRQLEQDHDGLHITSLMDQGDYIDLIVNNVLSNLIMGAVLAIIVLAIFLRSVKPTIVVAFSIPLSVLVAIVLMYFSGVTLNLISLSGLALGIGMLVDNSIVVIENIYRLRGLGVSSARAAVMGAKQVAGAIASSTLTTICVFLPIIFVNGMVRELFVDLALTIAYSLVASLLIALTVVPAMSSTMLRNTEPKPQKLLDKVLKVYETALRFCLRKKFVPLLIAVGLLAGCAYKAVNTGMILFPTMGGDQMSVTLEADETLTDEETFALADQAMEKMTSIDGVTYVGMISGSSSASGNASSMMMSSGGTHNLNVFVLLDEDTARDNGPVAKQLEKICKELKFKDYSVSTSNMDLSSYMASGLTVNIYGSDTDKLLEISNDVMDMVSDVKGFTKVSNGQESGDKTIQLTIDKEKAMEQGLTVAQIYQELAGSLTTEKTATTLTMDGKQYDVKIVNENDTVDVDALMDYEFSVDKQKADGTTETEIHKLSEFATMQEGVGLASIKRENQKTYISVTAETEDGYNTTLLSRTLQDKLDGYELPDGYTLEIAGESTEVMNAMSDIFLMIGLAIAFIYLIMVAQFQSLLSPFIVIFTIPLAFTGGLLGLFIGRQEISLTAMMGFLMLAGVVVNNGIVFVDYANQLRLAGMEKQEALVETGRTRMRPILMTMLTTVLAMCTMVFSTDAAAEMSRGMAIVVIGGLLYATLMTLFVVPVLYDILFRREVKTVEIGDEELLDEK</sequence>
<keyword evidence="2" id="KW-0812">Transmembrane</keyword>
<dbReference type="Gene3D" id="3.30.70.1430">
    <property type="entry name" value="Multidrug efflux transporter AcrB pore domain"/>
    <property type="match status" value="2"/>
</dbReference>
<feature type="transmembrane region" description="Helical" evidence="2">
    <location>
        <begin position="727"/>
        <end position="747"/>
    </location>
</feature>
<dbReference type="Gene3D" id="3.30.70.1440">
    <property type="entry name" value="Multidrug efflux transporter AcrB pore domain"/>
    <property type="match status" value="1"/>
</dbReference>
<gene>
    <name evidence="3" type="ORF">HMPREF0373_02349</name>
</gene>
<name>U2NZS7_EUBRA</name>
<feature type="transmembrane region" description="Helical" evidence="2">
    <location>
        <begin position="759"/>
        <end position="778"/>
    </location>
</feature>
<reference evidence="3 4" key="1">
    <citation type="submission" date="2013-06" db="EMBL/GenBank/DDBJ databases">
        <authorList>
            <person name="Weinstock G."/>
            <person name="Sodergren E."/>
            <person name="Lobos E.A."/>
            <person name="Fulton L."/>
            <person name="Fulton R."/>
            <person name="Courtney L."/>
            <person name="Fronick C."/>
            <person name="O'Laughlin M."/>
            <person name="Godfrey J."/>
            <person name="Wilson R.M."/>
            <person name="Miner T."/>
            <person name="Farmer C."/>
            <person name="Delehaunty K."/>
            <person name="Cordes M."/>
            <person name="Minx P."/>
            <person name="Tomlinson C."/>
            <person name="Chen J."/>
            <person name="Wollam A."/>
            <person name="Pepin K.H."/>
            <person name="Bhonagiri V."/>
            <person name="Zhang X."/>
            <person name="Warren W."/>
            <person name="Mitreva M."/>
            <person name="Mardis E.R."/>
            <person name="Wilson R.K."/>
        </authorList>
    </citation>
    <scope>NUCLEOTIDE SEQUENCE [LARGE SCALE GENOMIC DNA]</scope>
    <source>
        <strain evidence="3 4">ATCC 29099</strain>
    </source>
</reference>
<dbReference type="Gene3D" id="3.30.2090.10">
    <property type="entry name" value="Multidrug efflux transporter AcrB TolC docking domain, DN and DC subdomains"/>
    <property type="match status" value="3"/>
</dbReference>
<dbReference type="PANTHER" id="PTHR32063:SF0">
    <property type="entry name" value="SWARMING MOTILITY PROTEIN SWRC"/>
    <property type="match status" value="1"/>
</dbReference>
<dbReference type="PANTHER" id="PTHR32063">
    <property type="match status" value="1"/>
</dbReference>
<protein>
    <submittedName>
        <fullName evidence="3">RND transporter, HAE1/HME family, permease protein</fullName>
    </submittedName>
</protein>
<dbReference type="PATRIC" id="fig|1256908.3.peg.2162"/>
<feature type="transmembrane region" description="Helical" evidence="2">
    <location>
        <begin position="1185"/>
        <end position="1205"/>
    </location>
</feature>
<dbReference type="InterPro" id="IPR001036">
    <property type="entry name" value="Acrflvin-R"/>
</dbReference>
<comment type="caution">
    <text evidence="3">The sequence shown here is derived from an EMBL/GenBank/DDBJ whole genome shotgun (WGS) entry which is preliminary data.</text>
</comment>
<keyword evidence="2" id="KW-0472">Membrane</keyword>
<dbReference type="Gene3D" id="3.30.70.1320">
    <property type="entry name" value="Multidrug efflux transporter AcrB pore domain like"/>
    <property type="match status" value="2"/>
</dbReference>
<evidence type="ECO:0000256" key="2">
    <source>
        <dbReference type="SAM" id="Phobius"/>
    </source>
</evidence>
<dbReference type="GO" id="GO:0042910">
    <property type="term" value="F:xenobiotic transmembrane transporter activity"/>
    <property type="evidence" value="ECO:0007669"/>
    <property type="project" value="TreeGrafter"/>
</dbReference>
<feature type="transmembrane region" description="Helical" evidence="2">
    <location>
        <begin position="1257"/>
        <end position="1276"/>
    </location>
</feature>
<feature type="transmembrane region" description="Helical" evidence="2">
    <location>
        <begin position="48"/>
        <end position="68"/>
    </location>
</feature>
<dbReference type="EMBL" id="AWVJ01000142">
    <property type="protein sequence ID" value="ERK43660.1"/>
    <property type="molecule type" value="Genomic_DNA"/>
</dbReference>
<dbReference type="PRINTS" id="PR00702">
    <property type="entry name" value="ACRIFLAVINRP"/>
</dbReference>
<evidence type="ECO:0000256" key="1">
    <source>
        <dbReference type="SAM" id="Coils"/>
    </source>
</evidence>
<feature type="transmembrane region" description="Helical" evidence="2">
    <location>
        <begin position="816"/>
        <end position="834"/>
    </location>
</feature>